<dbReference type="InterPro" id="IPR050936">
    <property type="entry name" value="AP-1-like"/>
</dbReference>
<gene>
    <name evidence="5" type="ORF">TRICI_000623</name>
</gene>
<dbReference type="AlphaFoldDB" id="A0A642VAT9"/>
<protein>
    <recommendedName>
        <fullName evidence="4">BZIP domain-containing protein</fullName>
    </recommendedName>
</protein>
<evidence type="ECO:0000256" key="1">
    <source>
        <dbReference type="ARBA" id="ARBA00004123"/>
    </source>
</evidence>
<dbReference type="InterPro" id="IPR018287">
    <property type="entry name" value="Hap4_TF_heteromerisation"/>
</dbReference>
<dbReference type="Pfam" id="PF10297">
    <property type="entry name" value="Hap4_Hap_bind"/>
    <property type="match status" value="1"/>
</dbReference>
<reference evidence="5" key="1">
    <citation type="journal article" date="2019" name="G3 (Bethesda)">
        <title>Genome Assemblies of Two Rare Opportunistic Yeast Pathogens: Diutina rugosa (syn. Candida rugosa) and Trichomonascus ciferrii (syn. Candida ciferrii).</title>
        <authorList>
            <person name="Mixao V."/>
            <person name="Saus E."/>
            <person name="Hansen A.P."/>
            <person name="Lass-Florl C."/>
            <person name="Gabaldon T."/>
        </authorList>
    </citation>
    <scope>NUCLEOTIDE SEQUENCE</scope>
    <source>
        <strain evidence="5">CBS 4856</strain>
    </source>
</reference>
<comment type="subcellular location">
    <subcellularLocation>
        <location evidence="1">Nucleus</location>
    </subcellularLocation>
</comment>
<comment type="caution">
    <text evidence="5">The sequence shown here is derived from an EMBL/GenBank/DDBJ whole genome shotgun (WGS) entry which is preliminary data.</text>
</comment>
<feature type="region of interest" description="Disordered" evidence="3">
    <location>
        <begin position="209"/>
        <end position="234"/>
    </location>
</feature>
<dbReference type="Proteomes" id="UP000761534">
    <property type="component" value="Unassembled WGS sequence"/>
</dbReference>
<evidence type="ECO:0000259" key="4">
    <source>
        <dbReference type="PROSITE" id="PS00036"/>
    </source>
</evidence>
<sequence length="439" mass="47848">MNSKPPLAVKPAPVSASGGGVQKNKAAGTKQKPIAASPAPTTSSEKTELSTSKVWVLPPRPKPGRKPSVDAPPTKRKAQNRAAQRAFRERRAARVGELEEKLFEMERERDEREKRLQKAIEDITRDNAQLRKSLQDLRGKAVNTDYNMTPAASPMTVDNSHDMEVLDRALEQKLPVPNKESNNDASSCGVCVKDDCICEAIGIREKPAPSAAVPLKRGPQHQHQKHKPHALPPQEEMEVDFTEMFARPKPKPKVADKCGFCSTGTPCLCADFAQDKQKEEAARNVVLPPLEIPSHPESNSRSSSSSTSANPSSDPRSRSNSIKLPALHPDLTKAPTETPSSTPTCTGNPGNCSQCQTDPMSTLFCTTVASRTESKEPTTTTTGGTYIPCSAAYQTLSRHKDFNRADLGQLVGKLNTRGMQVEVSSVANVLRELDRRLYD</sequence>
<dbReference type="GO" id="GO:0090575">
    <property type="term" value="C:RNA polymerase II transcription regulator complex"/>
    <property type="evidence" value="ECO:0007669"/>
    <property type="project" value="TreeGrafter"/>
</dbReference>
<dbReference type="EMBL" id="SWFS01000053">
    <property type="protein sequence ID" value="KAA8917230.1"/>
    <property type="molecule type" value="Genomic_DNA"/>
</dbReference>
<dbReference type="OrthoDB" id="5374328at2759"/>
<dbReference type="Gene3D" id="1.20.5.170">
    <property type="match status" value="1"/>
</dbReference>
<feature type="compositionally biased region" description="Low complexity" evidence="3">
    <location>
        <begin position="293"/>
        <end position="321"/>
    </location>
</feature>
<dbReference type="GO" id="GO:0000976">
    <property type="term" value="F:transcription cis-regulatory region binding"/>
    <property type="evidence" value="ECO:0007669"/>
    <property type="project" value="InterPro"/>
</dbReference>
<feature type="compositionally biased region" description="Low complexity" evidence="3">
    <location>
        <begin position="41"/>
        <end position="53"/>
    </location>
</feature>
<feature type="region of interest" description="Disordered" evidence="3">
    <location>
        <begin position="286"/>
        <end position="351"/>
    </location>
</feature>
<evidence type="ECO:0000256" key="2">
    <source>
        <dbReference type="ARBA" id="ARBA00023242"/>
    </source>
</evidence>
<dbReference type="GO" id="GO:0001228">
    <property type="term" value="F:DNA-binding transcription activator activity, RNA polymerase II-specific"/>
    <property type="evidence" value="ECO:0007669"/>
    <property type="project" value="TreeGrafter"/>
</dbReference>
<feature type="compositionally biased region" description="Low complexity" evidence="3">
    <location>
        <begin position="332"/>
        <end position="346"/>
    </location>
</feature>
<evidence type="ECO:0000256" key="3">
    <source>
        <dbReference type="SAM" id="MobiDB-lite"/>
    </source>
</evidence>
<evidence type="ECO:0000313" key="6">
    <source>
        <dbReference type="Proteomes" id="UP000761534"/>
    </source>
</evidence>
<dbReference type="PROSITE" id="PS00036">
    <property type="entry name" value="BZIP_BASIC"/>
    <property type="match status" value="1"/>
</dbReference>
<evidence type="ECO:0000313" key="5">
    <source>
        <dbReference type="EMBL" id="KAA8917230.1"/>
    </source>
</evidence>
<dbReference type="VEuPathDB" id="FungiDB:TRICI_000623"/>
<dbReference type="PANTHER" id="PTHR40621:SF7">
    <property type="entry name" value="BZIP DOMAIN-CONTAINING PROTEIN"/>
    <property type="match status" value="1"/>
</dbReference>
<dbReference type="InterPro" id="IPR004827">
    <property type="entry name" value="bZIP"/>
</dbReference>
<dbReference type="InterPro" id="IPR046347">
    <property type="entry name" value="bZIP_sf"/>
</dbReference>
<feature type="compositionally biased region" description="Basic residues" evidence="3">
    <location>
        <begin position="218"/>
        <end position="229"/>
    </location>
</feature>
<dbReference type="PANTHER" id="PTHR40621">
    <property type="entry name" value="TRANSCRIPTION FACTOR KAPC-RELATED"/>
    <property type="match status" value="1"/>
</dbReference>
<dbReference type="SUPFAM" id="SSF57959">
    <property type="entry name" value="Leucine zipper domain"/>
    <property type="match status" value="1"/>
</dbReference>
<feature type="domain" description="BZIP" evidence="4">
    <location>
        <begin position="75"/>
        <end position="90"/>
    </location>
</feature>
<dbReference type="SMART" id="SM00338">
    <property type="entry name" value="BRLZ"/>
    <property type="match status" value="1"/>
</dbReference>
<proteinExistence type="predicted"/>
<keyword evidence="2" id="KW-0539">Nucleus</keyword>
<organism evidence="5 6">
    <name type="scientific">Trichomonascus ciferrii</name>
    <dbReference type="NCBI Taxonomy" id="44093"/>
    <lineage>
        <taxon>Eukaryota</taxon>
        <taxon>Fungi</taxon>
        <taxon>Dikarya</taxon>
        <taxon>Ascomycota</taxon>
        <taxon>Saccharomycotina</taxon>
        <taxon>Dipodascomycetes</taxon>
        <taxon>Dipodascales</taxon>
        <taxon>Trichomonascaceae</taxon>
        <taxon>Trichomonascus</taxon>
        <taxon>Trichomonascus ciferrii complex</taxon>
    </lineage>
</organism>
<name>A0A642VAT9_9ASCO</name>
<feature type="region of interest" description="Disordered" evidence="3">
    <location>
        <begin position="1"/>
        <end position="90"/>
    </location>
</feature>
<keyword evidence="6" id="KW-1185">Reference proteome</keyword>
<accession>A0A642VAT9</accession>